<keyword evidence="1" id="KW-0808">Transferase</keyword>
<dbReference type="Proteomes" id="UP000315439">
    <property type="component" value="Unassembled WGS sequence"/>
</dbReference>
<dbReference type="GO" id="GO:0016740">
    <property type="term" value="F:transferase activity"/>
    <property type="evidence" value="ECO:0007669"/>
    <property type="project" value="UniProtKB-KW"/>
</dbReference>
<proteinExistence type="predicted"/>
<accession>A0A545U0I9</accession>
<keyword evidence="2" id="KW-1185">Reference proteome</keyword>
<evidence type="ECO:0000313" key="2">
    <source>
        <dbReference type="Proteomes" id="UP000315439"/>
    </source>
</evidence>
<dbReference type="RefSeq" id="WP_142934760.1">
    <property type="nucleotide sequence ID" value="NZ_ML660171.1"/>
</dbReference>
<gene>
    <name evidence="1" type="ORF">FLL46_24700</name>
</gene>
<dbReference type="OrthoDB" id="5616024at2"/>
<evidence type="ECO:0000313" key="1">
    <source>
        <dbReference type="EMBL" id="TQV82974.1"/>
    </source>
</evidence>
<protein>
    <submittedName>
        <fullName evidence="1">Aminoglycoside phosphotransferase</fullName>
    </submittedName>
</protein>
<dbReference type="Pfam" id="PF10719">
    <property type="entry name" value="ComFB"/>
    <property type="match status" value="1"/>
</dbReference>
<name>A0A545U0I9_9GAMM</name>
<sequence length="98" mass="11443">MYKEMYYNDDLENLAEEIVFEQIHLLIEDNETEVPTSDVSIQDIAAIALNNMPAKYVCNFLEKQSPGEQLREEVKDLKKYAKRQVLKALKKVKETPHD</sequence>
<dbReference type="EMBL" id="VIKS01000015">
    <property type="protein sequence ID" value="TQV82974.1"/>
    <property type="molecule type" value="Genomic_DNA"/>
</dbReference>
<organism evidence="1 2">
    <name type="scientific">Aliikangiella coralliicola</name>
    <dbReference type="NCBI Taxonomy" id="2592383"/>
    <lineage>
        <taxon>Bacteria</taxon>
        <taxon>Pseudomonadati</taxon>
        <taxon>Pseudomonadota</taxon>
        <taxon>Gammaproteobacteria</taxon>
        <taxon>Oceanospirillales</taxon>
        <taxon>Pleioneaceae</taxon>
        <taxon>Aliikangiella</taxon>
    </lineage>
</organism>
<dbReference type="InterPro" id="IPR019657">
    <property type="entry name" value="ComFB"/>
</dbReference>
<comment type="caution">
    <text evidence="1">The sequence shown here is derived from an EMBL/GenBank/DDBJ whole genome shotgun (WGS) entry which is preliminary data.</text>
</comment>
<reference evidence="1 2" key="1">
    <citation type="submission" date="2019-07" db="EMBL/GenBank/DDBJ databases">
        <title>Draft genome for Aliikangiella sp. M105.</title>
        <authorList>
            <person name="Wang G."/>
        </authorList>
    </citation>
    <scope>NUCLEOTIDE SEQUENCE [LARGE SCALE GENOMIC DNA]</scope>
    <source>
        <strain evidence="1 2">M105</strain>
    </source>
</reference>
<dbReference type="AlphaFoldDB" id="A0A545U0I9"/>